<proteinExistence type="predicted"/>
<evidence type="ECO:0000313" key="2">
    <source>
        <dbReference type="Proteomes" id="UP000184420"/>
    </source>
</evidence>
<evidence type="ECO:0000313" key="1">
    <source>
        <dbReference type="EMBL" id="SHL62781.1"/>
    </source>
</evidence>
<dbReference type="OrthoDB" id="673914at2"/>
<dbReference type="STRING" id="1419482.SAMN05444266_104211"/>
<evidence type="ECO:0008006" key="3">
    <source>
        <dbReference type="Google" id="ProtNLM"/>
    </source>
</evidence>
<accession>A0A1M7C6C9</accession>
<dbReference type="AlphaFoldDB" id="A0A1M7C6C9"/>
<protein>
    <recommendedName>
        <fullName evidence="3">SnoaL-like domain-containing protein</fullName>
    </recommendedName>
</protein>
<keyword evidence="2" id="KW-1185">Reference proteome</keyword>
<gene>
    <name evidence="1" type="ORF">SAMN05444266_104211</name>
</gene>
<dbReference type="RefSeq" id="WP_073080826.1">
    <property type="nucleotide sequence ID" value="NZ_FRBL01000004.1"/>
</dbReference>
<dbReference type="Proteomes" id="UP000184420">
    <property type="component" value="Unassembled WGS sequence"/>
</dbReference>
<dbReference type="EMBL" id="FRBL01000004">
    <property type="protein sequence ID" value="SHL62781.1"/>
    <property type="molecule type" value="Genomic_DNA"/>
</dbReference>
<name>A0A1M7C6C9_9BACT</name>
<reference evidence="1 2" key="1">
    <citation type="submission" date="2016-11" db="EMBL/GenBank/DDBJ databases">
        <authorList>
            <person name="Jaros S."/>
            <person name="Januszkiewicz K."/>
            <person name="Wedrychowicz H."/>
        </authorList>
    </citation>
    <scope>NUCLEOTIDE SEQUENCE [LARGE SCALE GENOMIC DNA]</scope>
    <source>
        <strain evidence="1 2">DSM 27406</strain>
    </source>
</reference>
<organism evidence="1 2">
    <name type="scientific">Chitinophaga jiangningensis</name>
    <dbReference type="NCBI Taxonomy" id="1419482"/>
    <lineage>
        <taxon>Bacteria</taxon>
        <taxon>Pseudomonadati</taxon>
        <taxon>Bacteroidota</taxon>
        <taxon>Chitinophagia</taxon>
        <taxon>Chitinophagales</taxon>
        <taxon>Chitinophagaceae</taxon>
        <taxon>Chitinophaga</taxon>
    </lineage>
</organism>
<sequence>MITTLEKLFTDYGKAAAGHQPQAIAHFYAKEFMVADGGKSKPYKNDESFIEWLRSVIDYNKKTGLLRMEVIEISLNNITDHYTSAKVTWGATYQQQPDTAIPFNVTYLLEVNHQQPLILMYINHQNQEELMKANHII</sequence>